<dbReference type="OrthoDB" id="372325at2759"/>
<protein>
    <recommendedName>
        <fullName evidence="4">Fam-d protein</fullName>
    </recommendedName>
</protein>
<dbReference type="Proteomes" id="UP000018538">
    <property type="component" value="Unassembled WGS sequence"/>
</dbReference>
<name>V7PDP8_PLAYE</name>
<gene>
    <name evidence="2" type="ORF">YYC_04503</name>
</gene>
<proteinExistence type="predicted"/>
<dbReference type="AlphaFoldDB" id="V7PDP8"/>
<accession>V7PDP8</accession>
<organism evidence="2 3">
    <name type="scientific">Plasmodium yoelii 17X</name>
    <dbReference type="NCBI Taxonomy" id="1323249"/>
    <lineage>
        <taxon>Eukaryota</taxon>
        <taxon>Sar</taxon>
        <taxon>Alveolata</taxon>
        <taxon>Apicomplexa</taxon>
        <taxon>Aconoidasida</taxon>
        <taxon>Haemosporida</taxon>
        <taxon>Plasmodiidae</taxon>
        <taxon>Plasmodium</taxon>
        <taxon>Plasmodium (Vinckeia)</taxon>
    </lineage>
</organism>
<evidence type="ECO:0008006" key="4">
    <source>
        <dbReference type="Google" id="ProtNLM"/>
    </source>
</evidence>
<dbReference type="Pfam" id="PF11675">
    <property type="entry name" value="DUF3271"/>
    <property type="match status" value="1"/>
</dbReference>
<keyword evidence="1" id="KW-0732">Signal</keyword>
<feature type="signal peptide" evidence="1">
    <location>
        <begin position="1"/>
        <end position="19"/>
    </location>
</feature>
<dbReference type="InterPro" id="IPR021689">
    <property type="entry name" value="DUF3271"/>
</dbReference>
<dbReference type="EMBL" id="KI635795">
    <property type="protein sequence ID" value="ETB57666.1"/>
    <property type="molecule type" value="Genomic_DNA"/>
</dbReference>
<keyword evidence="3" id="KW-1185">Reference proteome</keyword>
<evidence type="ECO:0000256" key="1">
    <source>
        <dbReference type="SAM" id="SignalP"/>
    </source>
</evidence>
<evidence type="ECO:0000313" key="2">
    <source>
        <dbReference type="EMBL" id="ETB57666.1"/>
    </source>
</evidence>
<evidence type="ECO:0000313" key="3">
    <source>
        <dbReference type="Proteomes" id="UP000018538"/>
    </source>
</evidence>
<reference evidence="2 3" key="1">
    <citation type="submission" date="2013-11" db="EMBL/GenBank/DDBJ databases">
        <title>The Genome Sequence of Plasmodium yoelii 17X.</title>
        <authorList>
            <consortium name="The Broad Institute Genomics Platform"/>
            <consortium name="The Broad Institute Genome Sequencing Center for Infectious Disease"/>
            <person name="Neafsey D."/>
            <person name="Adams J."/>
            <person name="Walker B."/>
            <person name="Young S.K."/>
            <person name="Zeng Q."/>
            <person name="Gargeya S."/>
            <person name="Fitzgerald M."/>
            <person name="Haas B."/>
            <person name="Abouelleil A."/>
            <person name="Alvarado L."/>
            <person name="Chapman S.B."/>
            <person name="Gainer-Dewar J."/>
            <person name="Goldberg J."/>
            <person name="Griggs A."/>
            <person name="Gujja S."/>
            <person name="Hansen M."/>
            <person name="Howarth C."/>
            <person name="Imamovic A."/>
            <person name="Ireland A."/>
            <person name="Larimer J."/>
            <person name="McCowan C."/>
            <person name="Murphy C."/>
            <person name="Pearson M."/>
            <person name="Poon T.W."/>
            <person name="Priest M."/>
            <person name="Roberts A."/>
            <person name="Saif S."/>
            <person name="Shea T."/>
            <person name="Sykes S."/>
            <person name="Wortman J."/>
            <person name="Nusbaum C."/>
            <person name="Birren B."/>
        </authorList>
    </citation>
    <scope>NUCLEOTIDE SEQUENCE [LARGE SCALE GENOMIC DNA]</scope>
    <source>
        <strain evidence="2 3">17X</strain>
    </source>
</reference>
<sequence>MMNIILSFFILLISVNVKGATFQDENNNIPKPIAYESVSQPNAMLIYDNKGHNKYLNAINDTFCDQSKNTKYAYEGGNYHLVITGFDISLDNSSYGIGHYFSKKKLEALKLGTKYFISYLKDRFRYLMSRYMYKYDFETNYATDLTILVDDLKSLIYDRFNYELKHNHIKIKKEPEDEKLKKRSRDIFKMLVQCSAIRLQGYIIKTIKDEDQIYLSKESSLYFTIALSNYQSRATYDFKFPEYEIVEADAKSLRKS</sequence>
<feature type="chain" id="PRO_5004764256" description="Fam-d protein" evidence="1">
    <location>
        <begin position="20"/>
        <end position="256"/>
    </location>
</feature>